<dbReference type="FunFam" id="3.60.110.10:FF:000024">
    <property type="entry name" value="Deaminated glutathione amidase"/>
    <property type="match status" value="1"/>
</dbReference>
<dbReference type="PANTHER" id="PTHR23088:SF27">
    <property type="entry name" value="DEAMINATED GLUTATHIONE AMIDASE"/>
    <property type="match status" value="1"/>
</dbReference>
<comment type="similarity">
    <text evidence="2">Belongs to the carbon-nitrogen hydrolase superfamily. NIT1/NIT2 family.</text>
</comment>
<dbReference type="InterPro" id="IPR003010">
    <property type="entry name" value="C-N_Hydrolase"/>
</dbReference>
<dbReference type="InterPro" id="IPR045254">
    <property type="entry name" value="Nit1/2_C-N_Hydrolase"/>
</dbReference>
<evidence type="ECO:0000313" key="7">
    <source>
        <dbReference type="Proteomes" id="UP000664521"/>
    </source>
</evidence>
<evidence type="ECO:0000259" key="5">
    <source>
        <dbReference type="PROSITE" id="PS50263"/>
    </source>
</evidence>
<dbReference type="EMBL" id="CAJPDS010000009">
    <property type="protein sequence ID" value="CAF9910662.1"/>
    <property type="molecule type" value="Genomic_DNA"/>
</dbReference>
<keyword evidence="7" id="KW-1185">Reference proteome</keyword>
<reference evidence="6" key="1">
    <citation type="submission" date="2021-03" db="EMBL/GenBank/DDBJ databases">
        <authorList>
            <person name="Tagirdzhanova G."/>
        </authorList>
    </citation>
    <scope>NUCLEOTIDE SEQUENCE</scope>
</reference>
<dbReference type="PROSITE" id="PS50263">
    <property type="entry name" value="CN_HYDROLASE"/>
    <property type="match status" value="1"/>
</dbReference>
<proteinExistence type="inferred from homology"/>
<keyword evidence="4 6" id="KW-0378">Hydrolase</keyword>
<dbReference type="Pfam" id="PF00795">
    <property type="entry name" value="CN_hydrolase"/>
    <property type="match status" value="1"/>
</dbReference>
<dbReference type="SUPFAM" id="SSF56317">
    <property type="entry name" value="Carbon-nitrogen hydrolase"/>
    <property type="match status" value="1"/>
</dbReference>
<feature type="domain" description="CN hydrolase" evidence="5">
    <location>
        <begin position="1"/>
        <end position="238"/>
    </location>
</feature>
<dbReference type="AlphaFoldDB" id="A0A8H3ER68"/>
<dbReference type="GO" id="GO:0016811">
    <property type="term" value="F:hydrolase activity, acting on carbon-nitrogen (but not peptide) bonds, in linear amides"/>
    <property type="evidence" value="ECO:0007669"/>
    <property type="project" value="InterPro"/>
</dbReference>
<comment type="caution">
    <text evidence="6">The sequence shown here is derived from an EMBL/GenBank/DDBJ whole genome shotgun (WGS) entry which is preliminary data.</text>
</comment>
<gene>
    <name evidence="6" type="primary">NIT2</name>
    <name evidence="6" type="ORF">HETSPECPRED_010139</name>
</gene>
<dbReference type="Gene3D" id="3.60.110.10">
    <property type="entry name" value="Carbon-nitrogen hydrolase"/>
    <property type="match status" value="1"/>
</dbReference>
<evidence type="ECO:0000256" key="4">
    <source>
        <dbReference type="ARBA" id="ARBA00022801"/>
    </source>
</evidence>
<sequence length="277" mass="30513">MSSNLVQCKQLVAKAVAAGAKALFLPEASDYIGKSATETVSLVRSVSESTFVLGLQEEARREKLAINVGVHEPAQGGKVKNTLLWIDQKGNIVQRYQKLHLFDVDIKNGPVLKESNSVEKGMSILPPFETPLGRVGLAICFDLRFPEISLALARMNCQVITYPSAFTVPTGTAHWEPLLRARAIETQSYVVAAAQVGAHNEKRVSYGHSMIISPWGEIIAKLGGQWEEPEIATADIDLDLVKKIKTEIPLLRRKYDQIFKCGDDQLLTNASDIYPEL</sequence>
<dbReference type="PANTHER" id="PTHR23088">
    <property type="entry name" value="NITRILASE-RELATED"/>
    <property type="match status" value="1"/>
</dbReference>
<accession>A0A8H3ER68</accession>
<dbReference type="OrthoDB" id="10250282at2759"/>
<dbReference type="CDD" id="cd07572">
    <property type="entry name" value="nit"/>
    <property type="match status" value="1"/>
</dbReference>
<protein>
    <submittedName>
        <fullName evidence="6">Carbon-nitrogen hydrolase</fullName>
    </submittedName>
</protein>
<keyword evidence="3" id="KW-0963">Cytoplasm</keyword>
<evidence type="ECO:0000256" key="3">
    <source>
        <dbReference type="ARBA" id="ARBA00022490"/>
    </source>
</evidence>
<comment type="subcellular location">
    <subcellularLocation>
        <location evidence="1">Cytoplasm</location>
    </subcellularLocation>
</comment>
<evidence type="ECO:0000313" key="6">
    <source>
        <dbReference type="EMBL" id="CAF9910662.1"/>
    </source>
</evidence>
<evidence type="ECO:0000256" key="2">
    <source>
        <dbReference type="ARBA" id="ARBA00010613"/>
    </source>
</evidence>
<evidence type="ECO:0000256" key="1">
    <source>
        <dbReference type="ARBA" id="ARBA00004496"/>
    </source>
</evidence>
<name>A0A8H3ER68_9LECA</name>
<dbReference type="InterPro" id="IPR036526">
    <property type="entry name" value="C-N_Hydrolase_sf"/>
</dbReference>
<dbReference type="GO" id="GO:0005737">
    <property type="term" value="C:cytoplasm"/>
    <property type="evidence" value="ECO:0007669"/>
    <property type="project" value="UniProtKB-SubCell"/>
</dbReference>
<dbReference type="Proteomes" id="UP000664521">
    <property type="component" value="Unassembled WGS sequence"/>
</dbReference>
<organism evidence="6 7">
    <name type="scientific">Heterodermia speciosa</name>
    <dbReference type="NCBI Taxonomy" id="116794"/>
    <lineage>
        <taxon>Eukaryota</taxon>
        <taxon>Fungi</taxon>
        <taxon>Dikarya</taxon>
        <taxon>Ascomycota</taxon>
        <taxon>Pezizomycotina</taxon>
        <taxon>Lecanoromycetes</taxon>
        <taxon>OSLEUM clade</taxon>
        <taxon>Lecanoromycetidae</taxon>
        <taxon>Caliciales</taxon>
        <taxon>Physciaceae</taxon>
        <taxon>Heterodermia</taxon>
    </lineage>
</organism>